<evidence type="ECO:0000313" key="2">
    <source>
        <dbReference type="Proteomes" id="UP000245768"/>
    </source>
</evidence>
<gene>
    <name evidence="1" type="ORF">FA10DRAFT_264072</name>
</gene>
<reference evidence="1 2" key="1">
    <citation type="journal article" date="2018" name="Mol. Biol. Evol.">
        <title>Broad Genomic Sampling Reveals a Smut Pathogenic Ancestry of the Fungal Clade Ustilaginomycotina.</title>
        <authorList>
            <person name="Kijpornyongpan T."/>
            <person name="Mondo S.J."/>
            <person name="Barry K."/>
            <person name="Sandor L."/>
            <person name="Lee J."/>
            <person name="Lipzen A."/>
            <person name="Pangilinan J."/>
            <person name="LaButti K."/>
            <person name="Hainaut M."/>
            <person name="Henrissat B."/>
            <person name="Grigoriev I.V."/>
            <person name="Spatafora J.W."/>
            <person name="Aime M.C."/>
        </authorList>
    </citation>
    <scope>NUCLEOTIDE SEQUENCE [LARGE SCALE GENOMIC DNA]</scope>
    <source>
        <strain evidence="1 2">MCA 4198</strain>
    </source>
</reference>
<name>A0A316YV26_9BASI</name>
<protein>
    <submittedName>
        <fullName evidence="1">Uncharacterized protein</fullName>
    </submittedName>
</protein>
<dbReference type="EMBL" id="KZ819634">
    <property type="protein sequence ID" value="PWN93420.1"/>
    <property type="molecule type" value="Genomic_DNA"/>
</dbReference>
<dbReference type="InParanoid" id="A0A316YV26"/>
<organism evidence="1 2">
    <name type="scientific">Acaromyces ingoldii</name>
    <dbReference type="NCBI Taxonomy" id="215250"/>
    <lineage>
        <taxon>Eukaryota</taxon>
        <taxon>Fungi</taxon>
        <taxon>Dikarya</taxon>
        <taxon>Basidiomycota</taxon>
        <taxon>Ustilaginomycotina</taxon>
        <taxon>Exobasidiomycetes</taxon>
        <taxon>Exobasidiales</taxon>
        <taxon>Cryptobasidiaceae</taxon>
        <taxon>Acaromyces</taxon>
    </lineage>
</organism>
<accession>A0A316YV26</accession>
<keyword evidence="2" id="KW-1185">Reference proteome</keyword>
<dbReference type="Proteomes" id="UP000245768">
    <property type="component" value="Unassembled WGS sequence"/>
</dbReference>
<sequence length="91" mass="10084">MFVTSNKTPQKDNKGRYYVCDKTCCAVAVHKKGTDDITESKLSIWANNANIHCNGPNLQTWRSGVEQDWKAADSDGEYKMCLCNNGSMGSC</sequence>
<dbReference type="AlphaFoldDB" id="A0A316YV26"/>
<evidence type="ECO:0000313" key="1">
    <source>
        <dbReference type="EMBL" id="PWN93420.1"/>
    </source>
</evidence>
<dbReference type="GeneID" id="37042412"/>
<dbReference type="RefSeq" id="XP_025380618.1">
    <property type="nucleotide sequence ID" value="XM_025520496.1"/>
</dbReference>
<proteinExistence type="predicted"/>